<reference evidence="14" key="1">
    <citation type="submission" date="2025-08" db="UniProtKB">
        <authorList>
            <consortium name="RefSeq"/>
        </authorList>
    </citation>
    <scope>IDENTIFICATION</scope>
    <source>
        <strain evidence="14">15112-1751.03</strain>
        <tissue evidence="14">Whole Adult</tissue>
    </source>
</reference>
<evidence type="ECO:0000256" key="10">
    <source>
        <dbReference type="SAM" id="MobiDB-lite"/>
    </source>
</evidence>
<evidence type="ECO:0000256" key="4">
    <source>
        <dbReference type="ARBA" id="ARBA00022475"/>
    </source>
</evidence>
<keyword evidence="6 12" id="KW-0732">Signal</keyword>
<evidence type="ECO:0000256" key="6">
    <source>
        <dbReference type="ARBA" id="ARBA00022729"/>
    </source>
</evidence>
<feature type="signal peptide" evidence="12">
    <location>
        <begin position="1"/>
        <end position="22"/>
    </location>
</feature>
<dbReference type="InterPro" id="IPR026112">
    <property type="entry name" value="AMN"/>
</dbReference>
<sequence>MLQPKHISSLLLILLLLLEADTTSIKWHSAGAPFGNPAAWLDNYLPCVHDLVVFPGNYPAVLPLPAEISVQGFQLPRDGAMFLASDATINLVTPKESGRGLNPNCESSEKRAYLGAPKTSKWFDPNSWSVNSVVGSNSDSGSAPYIPELERVPCDDELVVIPANNAPISFDLEHVHTLRLGQLIMSGSSLSRTYLQELMSREVGQHLFHNAEGVQVDYYRGEVCGCHNQPDFLIQPVCENVECPVPHCESPIRPLGSCCLLCGAQLMAPVANCLEEQRKQVFDYFNAAILKEDRQDELQLHVSHVNNRLQVILLDRDSYSERSTALMHRLQLESTSSRVWKKMPQAEVRYAGRPYNPNISFGSVLLILFCVVLVAIVTVIILAHFMPENPHLRRIPQWINDPRRGNWLLALRRNLIFNRFDEAVVSGPGSGVERLAVIGYDAESGEVRERSFNNPMFEQEEVEAEATTAATTPATIKPDIEGVGVLSPNVETGELDSCSVEEQELTEIHLESSEAESDEEAETKE</sequence>
<evidence type="ECO:0000256" key="9">
    <source>
        <dbReference type="ARBA" id="ARBA00023136"/>
    </source>
</evidence>
<keyword evidence="5 11" id="KW-0812">Transmembrane</keyword>
<dbReference type="GO" id="GO:0015031">
    <property type="term" value="P:protein transport"/>
    <property type="evidence" value="ECO:0007669"/>
    <property type="project" value="UniProtKB-KW"/>
</dbReference>
<dbReference type="PANTHER" id="PTHR14995:SF2">
    <property type="entry name" value="PROTEIN AMNIONLESS"/>
    <property type="match status" value="1"/>
</dbReference>
<evidence type="ECO:0000256" key="8">
    <source>
        <dbReference type="ARBA" id="ARBA00022989"/>
    </source>
</evidence>
<comment type="subcellular location">
    <subcellularLocation>
        <location evidence="1">Cell membrane</location>
        <topology evidence="1">Single-pass type I membrane protein</topology>
    </subcellularLocation>
</comment>
<dbReference type="AlphaFoldDB" id="A0A6P8W4W3"/>
<dbReference type="GO" id="GO:0006898">
    <property type="term" value="P:receptor-mediated endocytosis"/>
    <property type="evidence" value="ECO:0007669"/>
    <property type="project" value="TreeGrafter"/>
</dbReference>
<evidence type="ECO:0000256" key="11">
    <source>
        <dbReference type="SAM" id="Phobius"/>
    </source>
</evidence>
<feature type="region of interest" description="Disordered" evidence="10">
    <location>
        <begin position="489"/>
        <end position="525"/>
    </location>
</feature>
<evidence type="ECO:0000256" key="7">
    <source>
        <dbReference type="ARBA" id="ARBA00022927"/>
    </source>
</evidence>
<evidence type="ECO:0000256" key="5">
    <source>
        <dbReference type="ARBA" id="ARBA00022692"/>
    </source>
</evidence>
<dbReference type="GeneID" id="117564122"/>
<protein>
    <recommendedName>
        <fullName evidence="2">Protein amnionless</fullName>
    </recommendedName>
</protein>
<dbReference type="GO" id="GO:0016324">
    <property type="term" value="C:apical plasma membrane"/>
    <property type="evidence" value="ECO:0007669"/>
    <property type="project" value="TreeGrafter"/>
</dbReference>
<evidence type="ECO:0000313" key="13">
    <source>
        <dbReference type="Proteomes" id="UP000515160"/>
    </source>
</evidence>
<dbReference type="Proteomes" id="UP000515160">
    <property type="component" value="Chromosome 2L"/>
</dbReference>
<organism evidence="13 14">
    <name type="scientific">Drosophila albomicans</name>
    <name type="common">Fruit fly</name>
    <dbReference type="NCBI Taxonomy" id="7291"/>
    <lineage>
        <taxon>Eukaryota</taxon>
        <taxon>Metazoa</taxon>
        <taxon>Ecdysozoa</taxon>
        <taxon>Arthropoda</taxon>
        <taxon>Hexapoda</taxon>
        <taxon>Insecta</taxon>
        <taxon>Pterygota</taxon>
        <taxon>Neoptera</taxon>
        <taxon>Endopterygota</taxon>
        <taxon>Diptera</taxon>
        <taxon>Brachycera</taxon>
        <taxon>Muscomorpha</taxon>
        <taxon>Ephydroidea</taxon>
        <taxon>Drosophilidae</taxon>
        <taxon>Drosophila</taxon>
    </lineage>
</organism>
<keyword evidence="3" id="KW-0813">Transport</keyword>
<keyword evidence="4" id="KW-1003">Cell membrane</keyword>
<feature type="chain" id="PRO_5027699835" description="Protein amnionless" evidence="12">
    <location>
        <begin position="23"/>
        <end position="525"/>
    </location>
</feature>
<keyword evidence="8 11" id="KW-1133">Transmembrane helix</keyword>
<dbReference type="RefSeq" id="XP_034098671.1">
    <property type="nucleotide sequence ID" value="XM_034242780.2"/>
</dbReference>
<evidence type="ECO:0000256" key="1">
    <source>
        <dbReference type="ARBA" id="ARBA00004251"/>
    </source>
</evidence>
<dbReference type="OrthoDB" id="1898221at2759"/>
<evidence type="ECO:0000256" key="2">
    <source>
        <dbReference type="ARBA" id="ARBA00021200"/>
    </source>
</evidence>
<dbReference type="CTD" id="33199"/>
<dbReference type="PANTHER" id="PTHR14995">
    <property type="entry name" value="AMNIONLESS"/>
    <property type="match status" value="1"/>
</dbReference>
<keyword evidence="7" id="KW-0653">Protein transport</keyword>
<keyword evidence="9 11" id="KW-0472">Membrane</keyword>
<dbReference type="Pfam" id="PF14828">
    <property type="entry name" value="Amnionless"/>
    <property type="match status" value="1"/>
</dbReference>
<evidence type="ECO:0000256" key="3">
    <source>
        <dbReference type="ARBA" id="ARBA00022448"/>
    </source>
</evidence>
<feature type="compositionally biased region" description="Acidic residues" evidence="10">
    <location>
        <begin position="513"/>
        <end position="525"/>
    </location>
</feature>
<keyword evidence="13" id="KW-1185">Reference proteome</keyword>
<name>A0A6P8W4W3_DROAB</name>
<evidence type="ECO:0000256" key="12">
    <source>
        <dbReference type="SAM" id="SignalP"/>
    </source>
</evidence>
<accession>A0A6P8W4W3</accession>
<proteinExistence type="predicted"/>
<gene>
    <name evidence="14" type="primary">LOC117564122</name>
</gene>
<dbReference type="GO" id="GO:0030139">
    <property type="term" value="C:endocytic vesicle"/>
    <property type="evidence" value="ECO:0007669"/>
    <property type="project" value="TreeGrafter"/>
</dbReference>
<feature type="transmembrane region" description="Helical" evidence="11">
    <location>
        <begin position="359"/>
        <end position="385"/>
    </location>
</feature>
<evidence type="ECO:0000313" key="14">
    <source>
        <dbReference type="RefSeq" id="XP_034098671.1"/>
    </source>
</evidence>